<reference evidence="3 4" key="1">
    <citation type="submission" date="2020-10" db="EMBL/GenBank/DDBJ databases">
        <title>Connecting structure to function with the recovery of over 1000 high-quality activated sludge metagenome-assembled genomes encoding full-length rRNA genes using long-read sequencing.</title>
        <authorList>
            <person name="Singleton C.M."/>
            <person name="Petriglieri F."/>
            <person name="Kristensen J.M."/>
            <person name="Kirkegaard R.H."/>
            <person name="Michaelsen T.Y."/>
            <person name="Andersen M.H."/>
            <person name="Karst S.M."/>
            <person name="Dueholm M.S."/>
            <person name="Nielsen P.H."/>
            <person name="Albertsen M."/>
        </authorList>
    </citation>
    <scope>NUCLEOTIDE SEQUENCE [LARGE SCALE GENOMIC DNA]</scope>
    <source>
        <strain evidence="3">OdNE_18-Q3-R46-58_MAXAC.008</strain>
    </source>
</reference>
<accession>A0A936F278</accession>
<dbReference type="InterPro" id="IPR023393">
    <property type="entry name" value="START-like_dom_sf"/>
</dbReference>
<organism evidence="3 4">
    <name type="scientific">Candidatus Geothrix odensensis</name>
    <dbReference type="NCBI Taxonomy" id="2954440"/>
    <lineage>
        <taxon>Bacteria</taxon>
        <taxon>Pseudomonadati</taxon>
        <taxon>Acidobacteriota</taxon>
        <taxon>Holophagae</taxon>
        <taxon>Holophagales</taxon>
        <taxon>Holophagaceae</taxon>
        <taxon>Geothrix</taxon>
    </lineage>
</organism>
<protein>
    <submittedName>
        <fullName evidence="3">SRPBCC family protein</fullName>
    </submittedName>
</protein>
<evidence type="ECO:0000313" key="3">
    <source>
        <dbReference type="EMBL" id="MBK8572475.1"/>
    </source>
</evidence>
<evidence type="ECO:0000313" key="4">
    <source>
        <dbReference type="Proteomes" id="UP000709959"/>
    </source>
</evidence>
<dbReference type="Proteomes" id="UP000709959">
    <property type="component" value="Unassembled WGS sequence"/>
</dbReference>
<name>A0A936F278_9BACT</name>
<proteinExistence type="inferred from homology"/>
<dbReference type="CDD" id="cd08894">
    <property type="entry name" value="SRPBCC_CalC_Aha1-like_1"/>
    <property type="match status" value="1"/>
</dbReference>
<sequence length="153" mass="16705">MSPTAPQGDDALTDRDILTTRILAAPREAVFAAWSDPVLLAQWWGPAGFTNTFETFDLRAGGHWRFTMHGPDGTAFPNESVFTEITAPERIVFDHVSVPHFQVAATFTEVAGGTRLAFRMRFATVAECNAIKHLAEGANEQVFDRLAALLGEG</sequence>
<dbReference type="EMBL" id="JADKCH010000005">
    <property type="protein sequence ID" value="MBK8572475.1"/>
    <property type="molecule type" value="Genomic_DNA"/>
</dbReference>
<dbReference type="Gene3D" id="3.30.530.20">
    <property type="match status" value="1"/>
</dbReference>
<dbReference type="AlphaFoldDB" id="A0A936F278"/>
<evidence type="ECO:0000256" key="1">
    <source>
        <dbReference type="ARBA" id="ARBA00006817"/>
    </source>
</evidence>
<comment type="caution">
    <text evidence="3">The sequence shown here is derived from an EMBL/GenBank/DDBJ whole genome shotgun (WGS) entry which is preliminary data.</text>
</comment>
<gene>
    <name evidence="3" type="ORF">IPN91_07435</name>
</gene>
<comment type="similarity">
    <text evidence="1">Belongs to the AHA1 family.</text>
</comment>
<dbReference type="InterPro" id="IPR013538">
    <property type="entry name" value="ASHA1/2-like_C"/>
</dbReference>
<feature type="domain" description="Activator of Hsp90 ATPase homologue 1/2-like C-terminal" evidence="2">
    <location>
        <begin position="24"/>
        <end position="151"/>
    </location>
</feature>
<evidence type="ECO:0000259" key="2">
    <source>
        <dbReference type="Pfam" id="PF08327"/>
    </source>
</evidence>
<dbReference type="SUPFAM" id="SSF55961">
    <property type="entry name" value="Bet v1-like"/>
    <property type="match status" value="1"/>
</dbReference>
<dbReference type="Pfam" id="PF08327">
    <property type="entry name" value="AHSA1"/>
    <property type="match status" value="1"/>
</dbReference>